<sequence length="292" mass="32752">MAVPFYKAISGSFVVIGKQPDGDSVRFVADNPDLYTDLHRSFRIKPSKQDGSVQLRFESVDTPELHYGKFAQPMGDTARDATLEKLGFAEISYKGNAVDEANPETIPGAILTKGADANGRPISYVLKAEDLAGIKLGDWNLVDEDILEKTINKFLIESGFAYYTVYTSTPKLHRDYLREIAYNAREESLGLWSIDATSDFILDTQDDISEKGSLILPKLFRRCTDYLKAKDQGFSGELADWLQEKSSGSRPENDPVYLEQSQVTVEFSSLIKQQNRHISLDVDTLQITFLEK</sequence>
<protein>
    <submittedName>
        <fullName evidence="2">Nuclease</fullName>
    </submittedName>
</protein>
<evidence type="ECO:0000313" key="2">
    <source>
        <dbReference type="EMBL" id="PSB02921.1"/>
    </source>
</evidence>
<dbReference type="PROSITE" id="PS50830">
    <property type="entry name" value="TNASE_3"/>
    <property type="match status" value="1"/>
</dbReference>
<dbReference type="RefSeq" id="WP_106288651.1">
    <property type="nucleotide sequence ID" value="NZ_CAWNTC010000031.1"/>
</dbReference>
<feature type="domain" description="TNase-like" evidence="1">
    <location>
        <begin position="21"/>
        <end position="194"/>
    </location>
</feature>
<dbReference type="InterPro" id="IPR035437">
    <property type="entry name" value="SNase_OB-fold_sf"/>
</dbReference>
<dbReference type="EMBL" id="PVWJ01000045">
    <property type="protein sequence ID" value="PSB02921.1"/>
    <property type="molecule type" value="Genomic_DNA"/>
</dbReference>
<organism evidence="2 3">
    <name type="scientific">Merismopedia glauca CCAP 1448/3</name>
    <dbReference type="NCBI Taxonomy" id="1296344"/>
    <lineage>
        <taxon>Bacteria</taxon>
        <taxon>Bacillati</taxon>
        <taxon>Cyanobacteriota</taxon>
        <taxon>Cyanophyceae</taxon>
        <taxon>Synechococcales</taxon>
        <taxon>Merismopediaceae</taxon>
        <taxon>Merismopedia</taxon>
    </lineage>
</organism>
<comment type="caution">
    <text evidence="2">The sequence shown here is derived from an EMBL/GenBank/DDBJ whole genome shotgun (WGS) entry which is preliminary data.</text>
</comment>
<evidence type="ECO:0000313" key="3">
    <source>
        <dbReference type="Proteomes" id="UP000238762"/>
    </source>
</evidence>
<reference evidence="2 3" key="1">
    <citation type="submission" date="2018-02" db="EMBL/GenBank/DDBJ databases">
        <authorList>
            <person name="Cohen D.B."/>
            <person name="Kent A.D."/>
        </authorList>
    </citation>
    <scope>NUCLEOTIDE SEQUENCE [LARGE SCALE GENOMIC DNA]</scope>
    <source>
        <strain evidence="2 3">CCAP 1448/3</strain>
    </source>
</reference>
<reference evidence="2 3" key="2">
    <citation type="submission" date="2018-03" db="EMBL/GenBank/DDBJ databases">
        <title>The ancient ancestry and fast evolution of plastids.</title>
        <authorList>
            <person name="Moore K.R."/>
            <person name="Magnabosco C."/>
            <person name="Momper L."/>
            <person name="Gold D.A."/>
            <person name="Bosak T."/>
            <person name="Fournier G.P."/>
        </authorList>
    </citation>
    <scope>NUCLEOTIDE SEQUENCE [LARGE SCALE GENOMIC DNA]</scope>
    <source>
        <strain evidence="2 3">CCAP 1448/3</strain>
    </source>
</reference>
<name>A0A2T1C3U3_9CYAN</name>
<dbReference type="InterPro" id="IPR016071">
    <property type="entry name" value="Staphylococal_nuclease_OB-fold"/>
</dbReference>
<dbReference type="Gene3D" id="2.40.50.90">
    <property type="match status" value="1"/>
</dbReference>
<gene>
    <name evidence="2" type="ORF">C7B64_10760</name>
</gene>
<dbReference type="Pfam" id="PF00565">
    <property type="entry name" value="SNase"/>
    <property type="match status" value="1"/>
</dbReference>
<dbReference type="OrthoDB" id="514445at2"/>
<dbReference type="Proteomes" id="UP000238762">
    <property type="component" value="Unassembled WGS sequence"/>
</dbReference>
<proteinExistence type="predicted"/>
<dbReference type="AlphaFoldDB" id="A0A2T1C3U3"/>
<dbReference type="SUPFAM" id="SSF50199">
    <property type="entry name" value="Staphylococcal nuclease"/>
    <property type="match status" value="1"/>
</dbReference>
<keyword evidence="3" id="KW-1185">Reference proteome</keyword>
<accession>A0A2T1C3U3</accession>
<evidence type="ECO:0000259" key="1">
    <source>
        <dbReference type="PROSITE" id="PS50830"/>
    </source>
</evidence>